<keyword evidence="2" id="KW-0472">Membrane</keyword>
<feature type="compositionally biased region" description="Polar residues" evidence="1">
    <location>
        <begin position="215"/>
        <end position="231"/>
    </location>
</feature>
<keyword evidence="2" id="KW-1133">Transmembrane helix</keyword>
<feature type="region of interest" description="Disordered" evidence="1">
    <location>
        <begin position="215"/>
        <end position="256"/>
    </location>
</feature>
<evidence type="ECO:0000256" key="1">
    <source>
        <dbReference type="SAM" id="MobiDB-lite"/>
    </source>
</evidence>
<name>T1JT52_TETUR</name>
<sequence>MIALKKLTFAVFGVDLVLMTYTAFIFTFKVPKESNFNREDGQRLIDLINYNDSSNIDYSYWGHLDNGHVKSLSNNDGGATAGIIVAVLAVFVVLGGVYYHYSSKRLPKTKNASMSLKESRLRKLITMKNLAICFIFAFLGSYLIAGKSVGKSANLKEKSYWYPVNTGRPEIESYTVMPYTQMSEERMVPWITQGPTAMPWYQQRTTMAWNEEPITNSLTTESSRPPQTKEASTPVFKDEDTQTHQPTDLKSVTAAPQYSSELKVNLNLSLDSLTKPVGSACSR</sequence>
<dbReference type="AlphaFoldDB" id="T1JT52"/>
<keyword evidence="2" id="KW-0812">Transmembrane</keyword>
<feature type="compositionally biased region" description="Polar residues" evidence="1">
    <location>
        <begin position="243"/>
        <end position="256"/>
    </location>
</feature>
<proteinExistence type="predicted"/>
<reference evidence="4" key="1">
    <citation type="submission" date="2011-08" db="EMBL/GenBank/DDBJ databases">
        <authorList>
            <person name="Rombauts S."/>
        </authorList>
    </citation>
    <scope>NUCLEOTIDE SEQUENCE</scope>
    <source>
        <strain evidence="4">London</strain>
    </source>
</reference>
<feature type="transmembrane region" description="Helical" evidence="2">
    <location>
        <begin position="124"/>
        <end position="145"/>
    </location>
</feature>
<dbReference type="EMBL" id="CAEY01000473">
    <property type="status" value="NOT_ANNOTATED_CDS"/>
    <property type="molecule type" value="Genomic_DNA"/>
</dbReference>
<evidence type="ECO:0000313" key="4">
    <source>
        <dbReference type="Proteomes" id="UP000015104"/>
    </source>
</evidence>
<protein>
    <submittedName>
        <fullName evidence="3">Uncharacterized protein</fullName>
    </submittedName>
</protein>
<dbReference type="HOGENOM" id="CLU_1680172_0_0_1"/>
<organism evidence="3 4">
    <name type="scientific">Tetranychus urticae</name>
    <name type="common">Two-spotted spider mite</name>
    <dbReference type="NCBI Taxonomy" id="32264"/>
    <lineage>
        <taxon>Eukaryota</taxon>
        <taxon>Metazoa</taxon>
        <taxon>Ecdysozoa</taxon>
        <taxon>Arthropoda</taxon>
        <taxon>Chelicerata</taxon>
        <taxon>Arachnida</taxon>
        <taxon>Acari</taxon>
        <taxon>Acariformes</taxon>
        <taxon>Trombidiformes</taxon>
        <taxon>Prostigmata</taxon>
        <taxon>Eleutherengona</taxon>
        <taxon>Raphignathae</taxon>
        <taxon>Tetranychoidea</taxon>
        <taxon>Tetranychidae</taxon>
        <taxon>Tetranychus</taxon>
    </lineage>
</organism>
<dbReference type="Proteomes" id="UP000015104">
    <property type="component" value="Unassembled WGS sequence"/>
</dbReference>
<evidence type="ECO:0000313" key="3">
    <source>
        <dbReference type="EnsemblMetazoa" id="tetur01g12890.1"/>
    </source>
</evidence>
<dbReference type="EnsemblMetazoa" id="tetur01g12890.1">
    <property type="protein sequence ID" value="tetur01g12890.1"/>
    <property type="gene ID" value="tetur01g12890"/>
</dbReference>
<reference evidence="3" key="2">
    <citation type="submission" date="2015-06" db="UniProtKB">
        <authorList>
            <consortium name="EnsemblMetazoa"/>
        </authorList>
    </citation>
    <scope>IDENTIFICATION</scope>
</reference>
<accession>T1JT52</accession>
<feature type="transmembrane region" description="Helical" evidence="2">
    <location>
        <begin position="7"/>
        <end position="28"/>
    </location>
</feature>
<feature type="transmembrane region" description="Helical" evidence="2">
    <location>
        <begin position="79"/>
        <end position="101"/>
    </location>
</feature>
<evidence type="ECO:0000256" key="2">
    <source>
        <dbReference type="SAM" id="Phobius"/>
    </source>
</evidence>
<keyword evidence="4" id="KW-1185">Reference proteome</keyword>